<dbReference type="SUPFAM" id="SSF49503">
    <property type="entry name" value="Cupredoxins"/>
    <property type="match status" value="1"/>
</dbReference>
<evidence type="ECO:0000256" key="1">
    <source>
        <dbReference type="ARBA" id="ARBA00022729"/>
    </source>
</evidence>
<sequence>MAEAEVHYVGGGKDNWAPNVNFSEWSIHEHFYVGDWLYFGYDKNTYNVLEVNKTSYEKCIETDFISNITRGGRDVFELTEPRSYYFLSGRGFCWQGMKVAIKVENASRPSPSPPSPKSAASGLGCNNNGRIQVLLLISALVLSFFNH</sequence>
<dbReference type="InterPro" id="IPR008972">
    <property type="entry name" value="Cupredoxin"/>
</dbReference>
<name>A0AAE1JRF6_9FABA</name>
<comment type="similarity">
    <text evidence="4">Belongs to the early nodulin-like (ENODL) family.</text>
</comment>
<evidence type="ECO:0000256" key="4">
    <source>
        <dbReference type="ARBA" id="ARBA00035011"/>
    </source>
</evidence>
<dbReference type="InterPro" id="IPR039391">
    <property type="entry name" value="Phytocyanin-like"/>
</dbReference>
<evidence type="ECO:0000256" key="2">
    <source>
        <dbReference type="ARBA" id="ARBA00023157"/>
    </source>
</evidence>
<dbReference type="Pfam" id="PF02298">
    <property type="entry name" value="Cu_bind_like"/>
    <property type="match status" value="1"/>
</dbReference>
<dbReference type="FunFam" id="2.60.40.420:FF:000018">
    <property type="entry name" value="Lamin-like protein"/>
    <property type="match status" value="1"/>
</dbReference>
<comment type="caution">
    <text evidence="7">The sequence shown here is derived from an EMBL/GenBank/DDBJ whole genome shotgun (WGS) entry which is preliminary data.</text>
</comment>
<dbReference type="EMBL" id="JAWXYG010000004">
    <property type="protein sequence ID" value="KAK4275832.1"/>
    <property type="molecule type" value="Genomic_DNA"/>
</dbReference>
<feature type="domain" description="Phytocyanin" evidence="6">
    <location>
        <begin position="5"/>
        <end position="105"/>
    </location>
</feature>
<dbReference type="GO" id="GO:0009055">
    <property type="term" value="F:electron transfer activity"/>
    <property type="evidence" value="ECO:0007669"/>
    <property type="project" value="InterPro"/>
</dbReference>
<gene>
    <name evidence="7" type="ORF">QN277_018851</name>
</gene>
<keyword evidence="1" id="KW-0732">Signal</keyword>
<dbReference type="InterPro" id="IPR003245">
    <property type="entry name" value="Phytocyanin_dom"/>
</dbReference>
<evidence type="ECO:0000259" key="6">
    <source>
        <dbReference type="PROSITE" id="PS51485"/>
    </source>
</evidence>
<proteinExistence type="inferred from homology"/>
<dbReference type="Gene3D" id="2.60.40.420">
    <property type="entry name" value="Cupredoxins - blue copper proteins"/>
    <property type="match status" value="1"/>
</dbReference>
<dbReference type="PROSITE" id="PS51485">
    <property type="entry name" value="PHYTOCYANIN"/>
    <property type="match status" value="1"/>
</dbReference>
<evidence type="ECO:0000313" key="8">
    <source>
        <dbReference type="Proteomes" id="UP001293593"/>
    </source>
</evidence>
<organism evidence="7 8">
    <name type="scientific">Acacia crassicarpa</name>
    <name type="common">northern wattle</name>
    <dbReference type="NCBI Taxonomy" id="499986"/>
    <lineage>
        <taxon>Eukaryota</taxon>
        <taxon>Viridiplantae</taxon>
        <taxon>Streptophyta</taxon>
        <taxon>Embryophyta</taxon>
        <taxon>Tracheophyta</taxon>
        <taxon>Spermatophyta</taxon>
        <taxon>Magnoliopsida</taxon>
        <taxon>eudicotyledons</taxon>
        <taxon>Gunneridae</taxon>
        <taxon>Pentapetalae</taxon>
        <taxon>rosids</taxon>
        <taxon>fabids</taxon>
        <taxon>Fabales</taxon>
        <taxon>Fabaceae</taxon>
        <taxon>Caesalpinioideae</taxon>
        <taxon>mimosoid clade</taxon>
        <taxon>Acacieae</taxon>
        <taxon>Acacia</taxon>
    </lineage>
</organism>
<dbReference type="Proteomes" id="UP001293593">
    <property type="component" value="Unassembled WGS sequence"/>
</dbReference>
<evidence type="ECO:0000256" key="5">
    <source>
        <dbReference type="ARBA" id="ARBA00037626"/>
    </source>
</evidence>
<dbReference type="AlphaFoldDB" id="A0AAE1JRF6"/>
<dbReference type="PANTHER" id="PTHR33021:SF262">
    <property type="entry name" value="EARLY NODULIN-LIKE PROTEIN 20"/>
    <property type="match status" value="1"/>
</dbReference>
<accession>A0AAE1JRF6</accession>
<dbReference type="GO" id="GO:0005886">
    <property type="term" value="C:plasma membrane"/>
    <property type="evidence" value="ECO:0007669"/>
    <property type="project" value="TreeGrafter"/>
</dbReference>
<keyword evidence="3" id="KW-0325">Glycoprotein</keyword>
<protein>
    <recommendedName>
        <fullName evidence="6">Phytocyanin domain-containing protein</fullName>
    </recommendedName>
</protein>
<evidence type="ECO:0000256" key="3">
    <source>
        <dbReference type="ARBA" id="ARBA00023180"/>
    </source>
</evidence>
<keyword evidence="2" id="KW-1015">Disulfide bond</keyword>
<dbReference type="PANTHER" id="PTHR33021">
    <property type="entry name" value="BLUE COPPER PROTEIN"/>
    <property type="match status" value="1"/>
</dbReference>
<keyword evidence="8" id="KW-1185">Reference proteome</keyword>
<evidence type="ECO:0000313" key="7">
    <source>
        <dbReference type="EMBL" id="KAK4275832.1"/>
    </source>
</evidence>
<comment type="function">
    <text evidence="5">May act as a carbohydrate transporter.</text>
</comment>
<reference evidence="7" key="1">
    <citation type="submission" date="2023-10" db="EMBL/GenBank/DDBJ databases">
        <title>Chromosome-level genome of the transformable northern wattle, Acacia crassicarpa.</title>
        <authorList>
            <person name="Massaro I."/>
            <person name="Sinha N.R."/>
            <person name="Poethig S."/>
            <person name="Leichty A.R."/>
        </authorList>
    </citation>
    <scope>NUCLEOTIDE SEQUENCE</scope>
    <source>
        <strain evidence="7">Acra3RX</strain>
        <tissue evidence="7">Leaf</tissue>
    </source>
</reference>